<feature type="chain" id="PRO_5018697282" evidence="8">
    <location>
        <begin position="21"/>
        <end position="1135"/>
    </location>
</feature>
<organism evidence="9 10">
    <name type="scientific">Labrus bergylta</name>
    <name type="common">ballan wrasse</name>
    <dbReference type="NCBI Taxonomy" id="56723"/>
    <lineage>
        <taxon>Eukaryota</taxon>
        <taxon>Metazoa</taxon>
        <taxon>Chordata</taxon>
        <taxon>Craniata</taxon>
        <taxon>Vertebrata</taxon>
        <taxon>Euteleostomi</taxon>
        <taxon>Actinopterygii</taxon>
        <taxon>Neopterygii</taxon>
        <taxon>Teleostei</taxon>
        <taxon>Neoteleostei</taxon>
        <taxon>Acanthomorphata</taxon>
        <taxon>Eupercaria</taxon>
        <taxon>Labriformes</taxon>
        <taxon>Labridae</taxon>
        <taxon>Labrus</taxon>
    </lineage>
</organism>
<keyword evidence="6" id="KW-0325">Glycoprotein</keyword>
<dbReference type="AlphaFoldDB" id="A0A3Q3EJB6"/>
<dbReference type="GO" id="GO:0016020">
    <property type="term" value="C:membrane"/>
    <property type="evidence" value="ECO:0007669"/>
    <property type="project" value="UniProtKB-SubCell"/>
</dbReference>
<reference evidence="9" key="2">
    <citation type="submission" date="2025-09" db="UniProtKB">
        <authorList>
            <consortium name="Ensembl"/>
        </authorList>
    </citation>
    <scope>IDENTIFICATION</scope>
</reference>
<keyword evidence="5" id="KW-0472">Membrane</keyword>
<dbReference type="Proteomes" id="UP000261660">
    <property type="component" value="Unplaced"/>
</dbReference>
<feature type="compositionally biased region" description="Polar residues" evidence="7">
    <location>
        <begin position="1093"/>
        <end position="1109"/>
    </location>
</feature>
<dbReference type="PANTHER" id="PTHR23412">
    <property type="entry name" value="STEREOCILIN RELATED"/>
    <property type="match status" value="1"/>
</dbReference>
<dbReference type="GO" id="GO:0009986">
    <property type="term" value="C:cell surface"/>
    <property type="evidence" value="ECO:0007669"/>
    <property type="project" value="TreeGrafter"/>
</dbReference>
<feature type="signal peptide" evidence="8">
    <location>
        <begin position="1"/>
        <end position="20"/>
    </location>
</feature>
<dbReference type="CTD" id="146183"/>
<evidence type="ECO:0000256" key="5">
    <source>
        <dbReference type="ARBA" id="ARBA00023136"/>
    </source>
</evidence>
<reference evidence="9" key="1">
    <citation type="submission" date="2025-08" db="UniProtKB">
        <authorList>
            <consortium name="Ensembl"/>
        </authorList>
    </citation>
    <scope>IDENTIFICATION</scope>
</reference>
<dbReference type="Ensembl" id="ENSLBET00000007735.1">
    <property type="protein sequence ID" value="ENSLBEP00000007354.1"/>
    <property type="gene ID" value="ENSLBEG00000005688.1"/>
</dbReference>
<dbReference type="GeneID" id="109990003"/>
<comment type="subcellular location">
    <subcellularLocation>
        <location evidence="1">Membrane</location>
    </subcellularLocation>
</comment>
<evidence type="ECO:0000256" key="1">
    <source>
        <dbReference type="ARBA" id="ARBA00004370"/>
    </source>
</evidence>
<accession>A0A3Q3EJB6</accession>
<keyword evidence="4" id="KW-0130">Cell adhesion</keyword>
<keyword evidence="10" id="KW-1185">Reference proteome</keyword>
<dbReference type="RefSeq" id="XP_020497597.1">
    <property type="nucleotide sequence ID" value="XM_020641941.3"/>
</dbReference>
<dbReference type="PROSITE" id="PS51257">
    <property type="entry name" value="PROKAR_LIPOPROTEIN"/>
    <property type="match status" value="1"/>
</dbReference>
<name>A0A3Q3EJB6_9LABR</name>
<dbReference type="Pfam" id="PF06060">
    <property type="entry name" value="Mesothelin"/>
    <property type="match status" value="1"/>
</dbReference>
<dbReference type="GeneTree" id="ENSGT00950000182957"/>
<evidence type="ECO:0000256" key="2">
    <source>
        <dbReference type="ARBA" id="ARBA00011016"/>
    </source>
</evidence>
<dbReference type="FunCoup" id="A0A3Q3EJB6">
    <property type="interactions" value="818"/>
</dbReference>
<comment type="similarity">
    <text evidence="2">Belongs to the mesothelin family.</text>
</comment>
<evidence type="ECO:0000256" key="6">
    <source>
        <dbReference type="ARBA" id="ARBA00023180"/>
    </source>
</evidence>
<protein>
    <submittedName>
        <fullName evidence="9">Otoancorin</fullName>
    </submittedName>
</protein>
<evidence type="ECO:0000313" key="10">
    <source>
        <dbReference type="Proteomes" id="UP000261660"/>
    </source>
</evidence>
<dbReference type="OrthoDB" id="8195838at2759"/>
<evidence type="ECO:0000256" key="4">
    <source>
        <dbReference type="ARBA" id="ARBA00022889"/>
    </source>
</evidence>
<proteinExistence type="inferred from homology"/>
<evidence type="ECO:0000313" key="9">
    <source>
        <dbReference type="Ensembl" id="ENSLBEP00000007354.1"/>
    </source>
</evidence>
<dbReference type="InParanoid" id="A0A3Q3EJB6"/>
<dbReference type="InterPro" id="IPR010335">
    <property type="entry name" value="Mesothelin"/>
</dbReference>
<evidence type="ECO:0000256" key="3">
    <source>
        <dbReference type="ARBA" id="ARBA00022729"/>
    </source>
</evidence>
<evidence type="ECO:0000256" key="8">
    <source>
        <dbReference type="SAM" id="SignalP"/>
    </source>
</evidence>
<dbReference type="STRING" id="56723.ENSLBEP00000007354"/>
<dbReference type="PANTHER" id="PTHR23412:SF21">
    <property type="entry name" value="OTOANCORIN ISOFORM X1"/>
    <property type="match status" value="1"/>
</dbReference>
<sequence>MAPKGGTFFFLLMVACAVSSLKPDDMPRDVQAFKHMARRLMKKCKKNGSPMPEMTLLNTVFVDSELPLKETNEDRSNSFLPTFLSVLLSVSPVKNPPGRVRLDDMDKMTNDMLNCRNLLNMINRMKTSPESSATCYMKAFMAPMSWVTLKKKCVNNISSDDYDTLLSAAKPVVLDMPSSRVNLPDVAVGPNLMKWMGMLRSVYGVMSAGQRTRVLKWAKEQILQNDFNCTTNQSPDSKSTQMKPCKPSLKWMSSGVLDALGPFISGLKKKDVDSSTREKLCEFFFSVHNNDTGSGKKPSVAKDILQGPQECPNCADSVNNLLRLSPLACFCPAHQNMTADLSRKLLPQLDHCDVNNFQVKKLKKNLVKSLMSNSNTSQALQDLGSSVNLLSPKQLSKFACNDIKELVSNVEWTRGQLRTLVKKCLGDKKCKEVSVKELMDLGSIAVGLPGCVLKHVRAKEILNDIEGLKKISKRMRKGQLKAMLQGVMSENVDISELVQKLPDSMIPSVSLKLLEKASISSLDQLKNKTLTPAQAAFLAKKMFKQKKPLFRKLRSVLQGITCKMIDEIGDSEVQNMVQDIEETPQWLPKVAAGCAARKLFGRLEKTRVDYFKTITDDEMDEIPPILILQLPPGKLKDLPDSVCPVFLDKMKVANLSSLPLRSPSRPEIIKRALLCIANGKNFSVITTEDVATIQPLLCELSPSQLRLMAPYVRNTSLEAMASCQQIPQRHIADLMKLIIETYGSSSDWSAETLDKLGCLLFLDDKALAALPCKPWVKDALYSLMSSCTIRALGKKLFECTTNTASNAARRKRTVRNTMDAKVPTAEMIEELQSHNVFWTHADLEKISEETFVTTVETLGDVLDYSQDQLDVLSDKATETFGPVSQMNESVVMQLGCIIQGFLAKDLSTLPFSLDSLEDISHCGWTESQLELVWMAVAGHDNITVQQLEAADLVSLNQFICGLSSNEINQINVDTFKEAVGSINDIQCSSKIAQQLKNIAVSAFGNPSTWTEAEVSDLGNIIAGLNATDLASINPPVFSFLRSSSIPLITPNNFAALTDDHLRALGPDNAAMVTSEQQAALTEKQRSALESALTGDTSSTPEPLPSSQSGAPSLAVEGILSFMKPLLFLVMSLLLL</sequence>
<keyword evidence="3 8" id="KW-0732">Signal</keyword>
<feature type="region of interest" description="Disordered" evidence="7">
    <location>
        <begin position="1085"/>
        <end position="1109"/>
    </location>
</feature>
<evidence type="ECO:0000256" key="7">
    <source>
        <dbReference type="SAM" id="MobiDB-lite"/>
    </source>
</evidence>
<dbReference type="InterPro" id="IPR026664">
    <property type="entry name" value="Stereocilin-rel"/>
</dbReference>
<dbReference type="GO" id="GO:0007160">
    <property type="term" value="P:cell-matrix adhesion"/>
    <property type="evidence" value="ECO:0007669"/>
    <property type="project" value="TreeGrafter"/>
</dbReference>